<keyword evidence="4" id="KW-0969">Cilium</keyword>
<evidence type="ECO:0000256" key="6">
    <source>
        <dbReference type="SAM" id="MobiDB-lite"/>
    </source>
</evidence>
<dbReference type="InterPro" id="IPR001611">
    <property type="entry name" value="Leu-rich_rpt"/>
</dbReference>
<name>A0A836L649_9TRYP</name>
<accession>A0A836L649</accession>
<feature type="compositionally biased region" description="Low complexity" evidence="6">
    <location>
        <begin position="846"/>
        <end position="859"/>
    </location>
</feature>
<feature type="compositionally biased region" description="Polar residues" evidence="6">
    <location>
        <begin position="666"/>
        <end position="675"/>
    </location>
</feature>
<evidence type="ECO:0000256" key="4">
    <source>
        <dbReference type="ARBA" id="ARBA00023069"/>
    </source>
</evidence>
<dbReference type="GeneID" id="94288949"/>
<dbReference type="Proteomes" id="UP000674318">
    <property type="component" value="Unassembled WGS sequence"/>
</dbReference>
<dbReference type="KEGG" id="phet:94288949"/>
<feature type="region of interest" description="Disordered" evidence="6">
    <location>
        <begin position="643"/>
        <end position="675"/>
    </location>
</feature>
<feature type="region of interest" description="Disordered" evidence="6">
    <location>
        <begin position="1133"/>
        <end position="1154"/>
    </location>
</feature>
<sequence>MCTNPSEALHVPTVYDLTQDQFHNIGTFASQQLEDVYSGSARLSAVRHATSPSSATRSITDFLDDIFFSSTGVHSWSCFLRIQQEGAALRRQLGKGAIFAHEGLHPSLSPFLKDWAQSLRTQQAARARAVGADETTRNTAVVSSAAACGSTPTSKLALEDQLDFSSATPAVAAAKLKCNTTKTGTLMAAGALDDLDSSSLLVERALAAENARAHLPHRENGLLPLWQDLTLTQRCSPLELHSLRAAVRGYFLALLRLIDIMESLSDHWGLLLSKELKGLRRAMAAEKAAHVPADFIFSVFTVLNAPEERLSNALEDLRKCTRLEVVRLNGNIALTELNVLPPHCRVFTACGCRLAHFLEAAHLPPLSPPSAPPPDVYASLTTLGLAYNRLRHLHFVQQLPSLCILDMSFNYLGDLETAVHDVAAHGSLTEVTLQGNPISLLDLYRTVMVRDCVHLDRLDGVAVTGEERALSRPPVDDSAAAQEKPLARSALANSKAGDSGRSSAVTPSGSRGKGASNVGGSSTQPSPSSKSSVRGRTTPKVPQLPMLNPPSDVDASQKPLSDQMLRTTVAVGLDLITVKGVASLQPVPQSCEVDSLLPSSSFLLELAGVDTLTRTARLSVSSASHLLAGSLVFSPLASSGTFTSHIGGGRKSRNQGRTSGDGGKAGSSSNLSPNSKRAVVPLYEVSSRVTVEGCWGGTSVSSSDAAPGCADVVRVAVELNLNPPAPSAAPHEGRHTGVGGATSSNVPSTVSTRQRKAGGSAAATGGGALPPPVPDPYIPARAAAEAQGGVGGVGGAGDYACSLSLPITDTLVQSLQQPLLLRVIVHDTFRFAGGDAALRAQLEVDAPSSSRGSPASRNGPVAPKASEDFSSQLLSPAPHSSEERSLSATARERGGEDTAEEAEVHLQHELGVIALDPSEMFSTAGTNPATCTVVPCSSTPLPSCRVLYVHDAAVEKDPYTLKSAEREVRQRQGRLNEALAAYSHIHQQHQEASRRGMESSETFLSAPSATLGKDTAAFGTATLQSTKRLASVAVVIPPSSSSLLSSPPSRNVSRSRHASLLSLLPNAPQLQSLHARLKAQQLRVAQRAVRVLAMRARLAELNNASLSVSARFSVGRGAPPPLTPADAELDALRRCPEVPVNRKGRQQSAKGTRR</sequence>
<evidence type="ECO:0000256" key="1">
    <source>
        <dbReference type="ARBA" id="ARBA00004138"/>
    </source>
</evidence>
<dbReference type="Gene3D" id="3.80.10.10">
    <property type="entry name" value="Ribonuclease Inhibitor"/>
    <property type="match status" value="1"/>
</dbReference>
<feature type="compositionally biased region" description="Polar residues" evidence="6">
    <location>
        <begin position="741"/>
        <end position="752"/>
    </location>
</feature>
<proteinExistence type="predicted"/>
<keyword evidence="2" id="KW-0433">Leucine-rich repeat</keyword>
<feature type="compositionally biased region" description="Low complexity" evidence="6">
    <location>
        <begin position="521"/>
        <end position="532"/>
    </location>
</feature>
<evidence type="ECO:0000313" key="7">
    <source>
        <dbReference type="EMBL" id="KAG5498562.1"/>
    </source>
</evidence>
<dbReference type="SUPFAM" id="SSF52058">
    <property type="entry name" value="L domain-like"/>
    <property type="match status" value="1"/>
</dbReference>
<feature type="compositionally biased region" description="Basic and acidic residues" evidence="6">
    <location>
        <begin position="880"/>
        <end position="901"/>
    </location>
</feature>
<keyword evidence="8" id="KW-1185">Reference proteome</keyword>
<dbReference type="RefSeq" id="XP_067755316.1">
    <property type="nucleotide sequence ID" value="XM_067898872.1"/>
</dbReference>
<dbReference type="PANTHER" id="PTHR45973">
    <property type="entry name" value="PROTEIN PHOSPHATASE 1 REGULATORY SUBUNIT SDS22-RELATED"/>
    <property type="match status" value="1"/>
</dbReference>
<evidence type="ECO:0000256" key="2">
    <source>
        <dbReference type="ARBA" id="ARBA00022614"/>
    </source>
</evidence>
<keyword evidence="3" id="KW-0677">Repeat</keyword>
<dbReference type="EMBL" id="JAFJZO010000030">
    <property type="protein sequence ID" value="KAG5498562.1"/>
    <property type="molecule type" value="Genomic_DNA"/>
</dbReference>
<evidence type="ECO:0000256" key="3">
    <source>
        <dbReference type="ARBA" id="ARBA00022737"/>
    </source>
</evidence>
<evidence type="ECO:0000313" key="8">
    <source>
        <dbReference type="Proteomes" id="UP000674318"/>
    </source>
</evidence>
<dbReference type="InterPro" id="IPR032675">
    <property type="entry name" value="LRR_dom_sf"/>
</dbReference>
<feature type="region of interest" description="Disordered" evidence="6">
    <location>
        <begin position="723"/>
        <end position="770"/>
    </location>
</feature>
<feature type="region of interest" description="Disordered" evidence="6">
    <location>
        <begin position="490"/>
        <end position="559"/>
    </location>
</feature>
<dbReference type="PANTHER" id="PTHR45973:SF9">
    <property type="entry name" value="LEUCINE-RICH REPEAT-CONTAINING PROTEIN 46"/>
    <property type="match status" value="1"/>
</dbReference>
<dbReference type="InterPro" id="IPR050576">
    <property type="entry name" value="Cilia_flagella_integrity"/>
</dbReference>
<protein>
    <submittedName>
        <fullName evidence="7">Uncharacterized protein</fullName>
    </submittedName>
</protein>
<comment type="subcellular location">
    <subcellularLocation>
        <location evidence="1">Cell projection</location>
        <location evidence="1">Cilium</location>
    </subcellularLocation>
</comment>
<dbReference type="PROSITE" id="PS51450">
    <property type="entry name" value="LRR"/>
    <property type="match status" value="1"/>
</dbReference>
<comment type="caution">
    <text evidence="7">The sequence shown here is derived from an EMBL/GenBank/DDBJ whole genome shotgun (WGS) entry which is preliminary data.</text>
</comment>
<evidence type="ECO:0000256" key="5">
    <source>
        <dbReference type="ARBA" id="ARBA00023273"/>
    </source>
</evidence>
<feature type="region of interest" description="Disordered" evidence="6">
    <location>
        <begin position="845"/>
        <end position="901"/>
    </location>
</feature>
<gene>
    <name evidence="7" type="ORF">JKF63_02848</name>
</gene>
<organism evidence="7 8">
    <name type="scientific">Porcisia hertigi</name>
    <dbReference type="NCBI Taxonomy" id="2761500"/>
    <lineage>
        <taxon>Eukaryota</taxon>
        <taxon>Discoba</taxon>
        <taxon>Euglenozoa</taxon>
        <taxon>Kinetoplastea</taxon>
        <taxon>Metakinetoplastina</taxon>
        <taxon>Trypanosomatida</taxon>
        <taxon>Trypanosomatidae</taxon>
        <taxon>Leishmaniinae</taxon>
        <taxon>Porcisia</taxon>
    </lineage>
</organism>
<reference evidence="7 8" key="1">
    <citation type="submission" date="2021-02" db="EMBL/GenBank/DDBJ databases">
        <title>Porcisia hertigi Genome sequencing and assembly.</title>
        <authorList>
            <person name="Almutairi H."/>
            <person name="Gatherer D."/>
        </authorList>
    </citation>
    <scope>NUCLEOTIDE SEQUENCE [LARGE SCALE GENOMIC DNA]</scope>
    <source>
        <strain evidence="7 8">C119</strain>
    </source>
</reference>
<dbReference type="OrthoDB" id="433501at2759"/>
<dbReference type="AlphaFoldDB" id="A0A836L649"/>
<keyword evidence="5" id="KW-0966">Cell projection</keyword>
<feature type="compositionally biased region" description="Polar residues" evidence="6">
    <location>
        <begin position="500"/>
        <end position="509"/>
    </location>
</feature>